<dbReference type="Gene3D" id="3.40.50.720">
    <property type="entry name" value="NAD(P)-binding Rossmann-like Domain"/>
    <property type="match status" value="1"/>
</dbReference>
<dbReference type="Gene3D" id="3.30.70.3290">
    <property type="match status" value="1"/>
</dbReference>
<dbReference type="Gene3D" id="3.40.366.10">
    <property type="entry name" value="Malonyl-Coenzyme A Acyl Carrier Protein, domain 2"/>
    <property type="match status" value="2"/>
</dbReference>
<keyword evidence="2" id="KW-0596">Phosphopantetheine</keyword>
<feature type="region of interest" description="Disordered" evidence="7">
    <location>
        <begin position="1541"/>
        <end position="1569"/>
    </location>
</feature>
<feature type="domain" description="Ketosynthase family 3 (KS3)" evidence="8">
    <location>
        <begin position="398"/>
        <end position="813"/>
    </location>
</feature>
<dbReference type="InterPro" id="IPR014043">
    <property type="entry name" value="Acyl_transferase_dom"/>
</dbReference>
<evidence type="ECO:0000256" key="1">
    <source>
        <dbReference type="ARBA" id="ARBA00005179"/>
    </source>
</evidence>
<dbReference type="CDD" id="cd00833">
    <property type="entry name" value="PKS"/>
    <property type="match status" value="1"/>
</dbReference>
<dbReference type="InterPro" id="IPR018201">
    <property type="entry name" value="Ketoacyl_synth_AS"/>
</dbReference>
<dbReference type="Gene3D" id="3.40.47.10">
    <property type="match status" value="1"/>
</dbReference>
<dbReference type="InterPro" id="IPR016035">
    <property type="entry name" value="Acyl_Trfase/lysoPLipase"/>
</dbReference>
<keyword evidence="4" id="KW-0808">Transferase</keyword>
<dbReference type="Proteomes" id="UP000249363">
    <property type="component" value="Unassembled WGS sequence"/>
</dbReference>
<evidence type="ECO:0000256" key="4">
    <source>
        <dbReference type="ARBA" id="ARBA00022679"/>
    </source>
</evidence>
<organism evidence="9 10">
    <name type="scientific">Talaromyces amestolkiae</name>
    <dbReference type="NCBI Taxonomy" id="1196081"/>
    <lineage>
        <taxon>Eukaryota</taxon>
        <taxon>Fungi</taxon>
        <taxon>Dikarya</taxon>
        <taxon>Ascomycota</taxon>
        <taxon>Pezizomycotina</taxon>
        <taxon>Eurotiomycetes</taxon>
        <taxon>Eurotiomycetidae</taxon>
        <taxon>Eurotiales</taxon>
        <taxon>Trichocomaceae</taxon>
        <taxon>Talaromyces</taxon>
        <taxon>Talaromyces sect. Talaromyces</taxon>
    </lineage>
</organism>
<evidence type="ECO:0000256" key="5">
    <source>
        <dbReference type="ARBA" id="ARBA00023268"/>
    </source>
</evidence>
<dbReference type="InterPro" id="IPR001227">
    <property type="entry name" value="Ac_transferase_dom_sf"/>
</dbReference>
<dbReference type="Pfam" id="PF00109">
    <property type="entry name" value="ketoacyl-synt"/>
    <property type="match status" value="1"/>
</dbReference>
<evidence type="ECO:0000256" key="3">
    <source>
        <dbReference type="ARBA" id="ARBA00022553"/>
    </source>
</evidence>
<dbReference type="Gene3D" id="3.40.50.150">
    <property type="entry name" value="Vaccinia Virus protein VP39"/>
    <property type="match status" value="1"/>
</dbReference>
<protein>
    <recommendedName>
        <fullName evidence="8">Ketosynthase family 3 (KS3) domain-containing protein</fullName>
    </recommendedName>
</protein>
<dbReference type="InterPro" id="IPR020841">
    <property type="entry name" value="PKS_Beta-ketoAc_synthase_dom"/>
</dbReference>
<dbReference type="Pfam" id="PF16073">
    <property type="entry name" value="SAT"/>
    <property type="match status" value="1"/>
</dbReference>
<comment type="pathway">
    <text evidence="1">Secondary metabolite biosynthesis.</text>
</comment>
<gene>
    <name evidence="9" type="ORF">BHQ10_005964</name>
</gene>
<keyword evidence="10" id="KW-1185">Reference proteome</keyword>
<dbReference type="InterPro" id="IPR032088">
    <property type="entry name" value="SAT"/>
</dbReference>
<dbReference type="EMBL" id="MIKG01000010">
    <property type="protein sequence ID" value="RAO69952.1"/>
    <property type="molecule type" value="Genomic_DNA"/>
</dbReference>
<dbReference type="GO" id="GO:0006633">
    <property type="term" value="P:fatty acid biosynthetic process"/>
    <property type="evidence" value="ECO:0007669"/>
    <property type="project" value="InterPro"/>
</dbReference>
<dbReference type="OrthoDB" id="329835at2759"/>
<dbReference type="STRING" id="1196081.A0A364L2B5"/>
<dbReference type="PANTHER" id="PTHR45681:SF6">
    <property type="entry name" value="POLYKETIDE SYNTHASE 37"/>
    <property type="match status" value="1"/>
</dbReference>
<dbReference type="GO" id="GO:0044550">
    <property type="term" value="P:secondary metabolite biosynthetic process"/>
    <property type="evidence" value="ECO:0007669"/>
    <property type="project" value="UniProtKB-ARBA"/>
</dbReference>
<dbReference type="Pfam" id="PF08242">
    <property type="entry name" value="Methyltransf_12"/>
    <property type="match status" value="1"/>
</dbReference>
<dbReference type="SMART" id="SM00825">
    <property type="entry name" value="PKS_KS"/>
    <property type="match status" value="1"/>
</dbReference>
<dbReference type="SMART" id="SM00827">
    <property type="entry name" value="PKS_AT"/>
    <property type="match status" value="1"/>
</dbReference>
<reference evidence="9 10" key="1">
    <citation type="journal article" date="2017" name="Biotechnol. Biofuels">
        <title>Differential beta-glucosidase expression as a function of carbon source availability in Talaromyces amestolkiae: a genomic and proteomic approach.</title>
        <authorList>
            <person name="de Eugenio L.I."/>
            <person name="Mendez-Liter J.A."/>
            <person name="Nieto-Dominguez M."/>
            <person name="Alonso L."/>
            <person name="Gil-Munoz J."/>
            <person name="Barriuso J."/>
            <person name="Prieto A."/>
            <person name="Martinez M.J."/>
        </authorList>
    </citation>
    <scope>NUCLEOTIDE SEQUENCE [LARGE SCALE GENOMIC DNA]</scope>
    <source>
        <strain evidence="9 10">CIB</strain>
    </source>
</reference>
<dbReference type="InterPro" id="IPR041068">
    <property type="entry name" value="HTH_51"/>
</dbReference>
<dbReference type="PANTHER" id="PTHR45681">
    <property type="entry name" value="POLYKETIDE SYNTHASE 44-RELATED"/>
    <property type="match status" value="1"/>
</dbReference>
<keyword evidence="3" id="KW-0597">Phosphoprotein</keyword>
<dbReference type="InterPro" id="IPR013120">
    <property type="entry name" value="FAR_NAD-bd"/>
</dbReference>
<proteinExistence type="predicted"/>
<name>A0A364L2B5_TALAM</name>
<dbReference type="InterPro" id="IPR016039">
    <property type="entry name" value="Thiolase-like"/>
</dbReference>
<dbReference type="InterPro" id="IPR014031">
    <property type="entry name" value="Ketoacyl_synth_C"/>
</dbReference>
<dbReference type="InterPro" id="IPR014030">
    <property type="entry name" value="Ketoacyl_synth_N"/>
</dbReference>
<evidence type="ECO:0000256" key="2">
    <source>
        <dbReference type="ARBA" id="ARBA00022450"/>
    </source>
</evidence>
<dbReference type="InterPro" id="IPR029063">
    <property type="entry name" value="SAM-dependent_MTases_sf"/>
</dbReference>
<dbReference type="InterPro" id="IPR050444">
    <property type="entry name" value="Polyketide_Synthase"/>
</dbReference>
<dbReference type="GO" id="GO:0004315">
    <property type="term" value="F:3-oxoacyl-[acyl-carrier-protein] synthase activity"/>
    <property type="evidence" value="ECO:0007669"/>
    <property type="project" value="InterPro"/>
</dbReference>
<evidence type="ECO:0000313" key="10">
    <source>
        <dbReference type="Proteomes" id="UP000249363"/>
    </source>
</evidence>
<dbReference type="CDD" id="cd02440">
    <property type="entry name" value="AdoMet_MTases"/>
    <property type="match status" value="1"/>
</dbReference>
<evidence type="ECO:0000256" key="6">
    <source>
        <dbReference type="ARBA" id="ARBA00023315"/>
    </source>
</evidence>
<accession>A0A364L2B5</accession>
<dbReference type="Pfam" id="PF02801">
    <property type="entry name" value="Ketoacyl-synt_C"/>
    <property type="match status" value="1"/>
</dbReference>
<dbReference type="PROSITE" id="PS52004">
    <property type="entry name" value="KS3_2"/>
    <property type="match status" value="1"/>
</dbReference>
<dbReference type="InterPro" id="IPR042104">
    <property type="entry name" value="PKS_dehydratase_sf"/>
</dbReference>
<dbReference type="Pfam" id="PF07993">
    <property type="entry name" value="NAD_binding_4"/>
    <property type="match status" value="1"/>
</dbReference>
<dbReference type="SUPFAM" id="SSF53901">
    <property type="entry name" value="Thiolase-like"/>
    <property type="match status" value="1"/>
</dbReference>
<evidence type="ECO:0000313" key="9">
    <source>
        <dbReference type="EMBL" id="RAO69952.1"/>
    </source>
</evidence>
<evidence type="ECO:0000259" key="8">
    <source>
        <dbReference type="PROSITE" id="PS52004"/>
    </source>
</evidence>
<dbReference type="RefSeq" id="XP_040734468.1">
    <property type="nucleotide sequence ID" value="XM_040878497.1"/>
</dbReference>
<keyword evidence="6" id="KW-0012">Acyltransferase</keyword>
<dbReference type="GeneID" id="63795180"/>
<dbReference type="Gene3D" id="3.10.129.110">
    <property type="entry name" value="Polyketide synthase dehydratase"/>
    <property type="match status" value="1"/>
</dbReference>
<keyword evidence="5" id="KW-0511">Multifunctional enzyme</keyword>
<dbReference type="Pfam" id="PF18558">
    <property type="entry name" value="HTH_51"/>
    <property type="match status" value="1"/>
</dbReference>
<dbReference type="SUPFAM" id="SSF51735">
    <property type="entry name" value="NAD(P)-binding Rossmann-fold domains"/>
    <property type="match status" value="1"/>
</dbReference>
<dbReference type="SUPFAM" id="SSF53335">
    <property type="entry name" value="S-adenosyl-L-methionine-dependent methyltransferases"/>
    <property type="match status" value="1"/>
</dbReference>
<dbReference type="PROSITE" id="PS00606">
    <property type="entry name" value="KS3_1"/>
    <property type="match status" value="1"/>
</dbReference>
<dbReference type="InterPro" id="IPR013217">
    <property type="entry name" value="Methyltransf_12"/>
</dbReference>
<dbReference type="Pfam" id="PF00698">
    <property type="entry name" value="Acyl_transf_1"/>
    <property type="match status" value="1"/>
</dbReference>
<feature type="compositionally biased region" description="Acidic residues" evidence="7">
    <location>
        <begin position="1541"/>
        <end position="1561"/>
    </location>
</feature>
<dbReference type="InterPro" id="IPR036291">
    <property type="entry name" value="NAD(P)-bd_dom_sf"/>
</dbReference>
<evidence type="ECO:0000256" key="7">
    <source>
        <dbReference type="SAM" id="MobiDB-lite"/>
    </source>
</evidence>
<dbReference type="SUPFAM" id="SSF52151">
    <property type="entry name" value="FabD/lysophospholipase-like"/>
    <property type="match status" value="1"/>
</dbReference>
<comment type="caution">
    <text evidence="9">The sequence shown here is derived from an EMBL/GenBank/DDBJ whole genome shotgun (WGS) entry which is preliminary data.</text>
</comment>
<sequence length="2396" mass="264667">MDGSTLFHSQEQHPTLLVFGPQALNFDIVAFQKLRTQLHEEAQHQWALEVVHELPSHWETVSKKISLFQYIDGKQQLEELSAALDNSELPLSSFPLSNILLSPLVVIAQLTQYRDFLHAAFPELKETDRFPACLASSIETLGLCTGTLGAFAVACSSTLAELYIYGKTAVRLAMLLGALVDAEESSPTSDGKSSSFSVSWNSVKSDEVLTSILQKFDEWQTYISVFVDEKRATVTTSEKTASLLIQELKAAGLHITPVALRGRFHWQKHEKLAQQLFQFCNVHHNFQFPETSKLHFSTRSAAGGQYITTGDLHILALRTVLLEQARWYKTVSVTYSSQFGSNDSSVVCFGSERCVPPSIARKLGSRLIYASEIDLKTSSKPAQLFGNTKTKDPKDLPDDRIAVIGMAAQVPGAEDIIDFWKVLTAGKSQHREIPTQRFEMETVWRESDPNRKWYGNFIDAYDAFDHKFFKKSPREMASTDPQHRLMLQVAYQAVEQSGYFASDFDKHIGCYMGVGNGDYESNIACHPANAYSATGNLKSFLAGKISHYFGWTGPSLTLDTACSSSSVAIHQACRAIINGECTTALAGGVNMLTGPDWYHNLAGASFLSTTGQCKPFDAKGDGYCRGEGVAAVYLKKLSSAIADGDHIYGVIAATKVYQNQNCTAITVPNAISLSQLFGDVVRQARLDPKEVSVVEAHGTGTAVGDPAEYDGIRKVFGGPDRPNILSLSSVKGLVGHTESASGVVSLIKTLLMIQEGVIPPQASFTTINPSLNAVPEDKINIFTQAKPWDVDFRAALINNYGASGSNASMVVTEAPSVHSSKSATPSAKKHPFWFSGSEESHVRAYIAKLKVFLQQKIASGTEPALGDLSYQISRQSNRSLQRGLIIDASSCSDLVTKIDGNPATTQIQSARPVILAFGGQISTCVGLDKEIYEGIAVIRNYLDQCDAMCKSLGLDCIFPSIFQRSPIENILQLQLALFSTQYSCAMAWIESGVKVAAVVGHSFGELTALCVSGVLSLKDAIIMVAGRAQLIQNTWGAEKGSMIAVEGNFADITTLLDKAKASISETLSGKKLEPSIACYNGTRSFTLAGTAKAMEIVKTLADTDATFSELKVKALNVTNAFHSDLVNPLVNDLEALGKTLTFRRPYIRLERSTEFKSTNESLSAEFVANHMRQPVFFNNAVQRLATDYPEAIWLEAGSNSTITNMARRALGQPTSSHFQPINVTTDGSYDMLVDSTMKLWKEGLNVSFWAHHPSQKSKHKPIILPPYQFEKSRHWMELKKSIQPTTTIVQEAPVPELPKGLTTLVESQDHSLRFRVNTDYEKFVHLVSSHVLVGTAANLSYVPETQTIKYFNPLVVEQFKTVWLDADARDAEGLIWDWKLSATEITGRGMTQYTTGTIQFRPANDIQAKNDFDRLERMVGRKRCLRLLESNDAEELLTGRNIYRAFSEVVNYKEAYRFVTRIVGSEDLSAGRVVKLHEKETCQSNRVTKKIVVKKPAKAQGPDISKAAREILCNLSGLEPDEIKDDFQSLVTCIRSTLGIDDETSDDDSDEVQTPTEEDMPEVNGITPRINGTNVISGINSDSQSAKKSLLPGSLVLDVFREAKEATDTFIANGNFAMYHDKVMPRSKALVIAHVLNAFEELGCPIRSAVSGQKLERVPYVPKHEQFMNLIYNLVRDAGLIDINGSEITRTAVAAPPPEAADTLLEELLRDGPVHAAEHKLTALIGPKLADCLIDKADGLNLIFGTPEGREVVSEMYAKSPINLVWIEQAKYFFEQLVSRLPAGNEPLRILEMGAGTGGTTSNIVPLLARLGVPVVYTVTDISSSLVAAARKRFKNYPFMEFKVVNIEATPDPKLLHSQHIVLATNCVHATRDLSVSTRNIHQLLRPDGFLLMLEMTVQVPWVEFTFGLIEGWWLFEDGRTHALSPATYWEKVLRSVGYGHVDWTEGKRPESGIQRLIIAHASDPRYDNREPESFLSLSPSTALTDSSGRQSDIDRYVREYTKFFDAELDTKPTFGLASSARCVLVTGATGSLGAHIVAYLTQQRPDVDSVICLNRPSTTEANTRQRQSFEAKGIFFDQESLSKIRVLEADTSKPCLGLPLETYQNLVSKVTHVIHNAWPMSLTRTIHAYETQFKVMRNLIEIATQATANRSSTFRFGFQFISSIGVVGTHPLLTNRPLVPEEPMTARSILPVGYSEAKLVCERMLAKTLNCHPHRFRAMTVRIAQISGSTTTGYWNPVEHLAFLIKSSQSLKALPDLKGNLSWCPVDDVAATLGELLVSETNPYPIYHIENPSRQPWAEMTAMLSDTLKVPRNQIIPFNDWVERVRNHNGPIAENPAKNLVEFFDEHFIRMSCGGLVLDTIQTREHSTALRMRGPVSRELVSKYITAWKRAGFLS</sequence>